<sequence>MEKETNFQKSTASKKQPKINNKNPSFYNNNINSLPEHSANESTMYNHQNDMLKLEIDCNYSKNSFTKAFTNQSLIPNQLHNTSNHIPGTKEDLIPHTFDLHDVIQKYGDHPEVLGLILSSKVEEDRRKAEEARLRQKELEYLILLKRDSFSNQVYSSRNSASTNTFNDQNEAPKIMPSKDLINLYIGKGKARQSLPNYDIDYLRSNSKELIESSYASVKYTQLNNDQEQLSQPESKRKRDTNPSYQLSDTSDYFSSSYLTVTQPEPAVSREKRHGSISHLLSPNKTSENSNRQLQTIETLHSRRDSKNYATTLPRSPYEEKPFINTIGTNTLPPINTSLQSHGRNEESSSTTENSHRDSPSSIKRPKRFKNISTLDSFEASILEALPFDDRSDISSSESLQDERKLSIPIEKSSYSNKSPPIINQQRSTSLDDNSSSSNVYNSSKVQATNNINNSLHSPKKLLLPPSNRSSKQNHSDLINRPRRRRREMQAISMIIETREFPYNDEDAL</sequence>
<feature type="compositionally biased region" description="Polar residues" evidence="1">
    <location>
        <begin position="326"/>
        <end position="342"/>
    </location>
</feature>
<feature type="compositionally biased region" description="Polar residues" evidence="1">
    <location>
        <begin position="279"/>
        <end position="299"/>
    </location>
</feature>
<name>A0A8H7R215_9FUNG</name>
<feature type="compositionally biased region" description="Polar residues" evidence="1">
    <location>
        <begin position="413"/>
        <end position="427"/>
    </location>
</feature>
<keyword evidence="3" id="KW-1185">Reference proteome</keyword>
<dbReference type="OrthoDB" id="2269646at2759"/>
<proteinExistence type="predicted"/>
<reference evidence="2" key="1">
    <citation type="submission" date="2020-12" db="EMBL/GenBank/DDBJ databases">
        <title>Metabolic potential, ecology and presence of endohyphal bacteria is reflected in genomic diversity of Mucoromycotina.</title>
        <authorList>
            <person name="Muszewska A."/>
            <person name="Okrasinska A."/>
            <person name="Steczkiewicz K."/>
            <person name="Drgas O."/>
            <person name="Orlowska M."/>
            <person name="Perlinska-Lenart U."/>
            <person name="Aleksandrzak-Piekarczyk T."/>
            <person name="Szatraj K."/>
            <person name="Zielenkiewicz U."/>
            <person name="Pilsyk S."/>
            <person name="Malc E."/>
            <person name="Mieczkowski P."/>
            <person name="Kruszewska J.S."/>
            <person name="Biernat P."/>
            <person name="Pawlowska J."/>
        </authorList>
    </citation>
    <scope>NUCLEOTIDE SEQUENCE</scope>
    <source>
        <strain evidence="2">CBS 226.32</strain>
    </source>
</reference>
<feature type="compositionally biased region" description="Polar residues" evidence="1">
    <location>
        <begin position="242"/>
        <end position="251"/>
    </location>
</feature>
<accession>A0A8H7R215</accession>
<feature type="compositionally biased region" description="Polar residues" evidence="1">
    <location>
        <begin position="222"/>
        <end position="233"/>
    </location>
</feature>
<feature type="compositionally biased region" description="Low complexity" evidence="1">
    <location>
        <begin position="453"/>
        <end position="471"/>
    </location>
</feature>
<evidence type="ECO:0000313" key="2">
    <source>
        <dbReference type="EMBL" id="KAG2203069.1"/>
    </source>
</evidence>
<dbReference type="EMBL" id="JAEPRC010000240">
    <property type="protein sequence ID" value="KAG2203069.1"/>
    <property type="molecule type" value="Genomic_DNA"/>
</dbReference>
<feature type="compositionally biased region" description="Low complexity" evidence="1">
    <location>
        <begin position="428"/>
        <end position="444"/>
    </location>
</feature>
<dbReference type="Proteomes" id="UP000650833">
    <property type="component" value="Unassembled WGS sequence"/>
</dbReference>
<feature type="region of interest" description="Disordered" evidence="1">
    <location>
        <begin position="392"/>
        <end position="486"/>
    </location>
</feature>
<feature type="region of interest" description="Disordered" evidence="1">
    <location>
        <begin position="264"/>
        <end position="368"/>
    </location>
</feature>
<feature type="region of interest" description="Disordered" evidence="1">
    <location>
        <begin position="222"/>
        <end position="251"/>
    </location>
</feature>
<evidence type="ECO:0000313" key="3">
    <source>
        <dbReference type="Proteomes" id="UP000650833"/>
    </source>
</evidence>
<protein>
    <submittedName>
        <fullName evidence="2">Uncharacterized protein</fullName>
    </submittedName>
</protein>
<comment type="caution">
    <text evidence="2">The sequence shown here is derived from an EMBL/GenBank/DDBJ whole genome shotgun (WGS) entry which is preliminary data.</text>
</comment>
<dbReference type="AlphaFoldDB" id="A0A8H7R215"/>
<organism evidence="2 3">
    <name type="scientific">Mucor plumbeus</name>
    <dbReference type="NCBI Taxonomy" id="97098"/>
    <lineage>
        <taxon>Eukaryota</taxon>
        <taxon>Fungi</taxon>
        <taxon>Fungi incertae sedis</taxon>
        <taxon>Mucoromycota</taxon>
        <taxon>Mucoromycotina</taxon>
        <taxon>Mucoromycetes</taxon>
        <taxon>Mucorales</taxon>
        <taxon>Mucorineae</taxon>
        <taxon>Mucoraceae</taxon>
        <taxon>Mucor</taxon>
    </lineage>
</organism>
<feature type="region of interest" description="Disordered" evidence="1">
    <location>
        <begin position="1"/>
        <end position="38"/>
    </location>
</feature>
<evidence type="ECO:0000256" key="1">
    <source>
        <dbReference type="SAM" id="MobiDB-lite"/>
    </source>
</evidence>
<feature type="compositionally biased region" description="Polar residues" evidence="1">
    <location>
        <begin position="7"/>
        <end position="38"/>
    </location>
</feature>
<gene>
    <name evidence="2" type="ORF">INT46_010374</name>
</gene>